<accession>A0ABS7DML6</accession>
<evidence type="ECO:0000259" key="2">
    <source>
        <dbReference type="Pfam" id="PF20157"/>
    </source>
</evidence>
<dbReference type="PANTHER" id="PTHR41786">
    <property type="entry name" value="MOTILITY ACCESSORY FACTOR MAF"/>
    <property type="match status" value="1"/>
</dbReference>
<feature type="domain" description="6-hydroxymethylpterin diphosphokinase MptE-like" evidence="1">
    <location>
        <begin position="215"/>
        <end position="385"/>
    </location>
</feature>
<evidence type="ECO:0000259" key="1">
    <source>
        <dbReference type="Pfam" id="PF01973"/>
    </source>
</evidence>
<dbReference type="Proteomes" id="UP000719942">
    <property type="component" value="Unassembled WGS sequence"/>
</dbReference>
<sequence>MAVAPQNQIRAVYEKNLKMLAPWIQDSLEKIDEEELWREIEVTYNAQGYPVCRYHHGDESFQVTSERPVQEAEEWWKTIAERGSGAIFLYGCGFGYSLLEIFARKKSNTIVILFEENLYLFKAMLYYFDLTPVLETRKIIIFIGDSKYFAEAFDQLFRSIVFYNCTCPTLAFTPLARRNFKEQYLQIHKYVFSRLSLFTFYTGNDHLDNLIGFQNILENVEEIVRNPYLSCMENQYRNVPAFIIANGPSLDKNIQQLKKIQGKGLIISVESAIVPLIKNHITPDILTIIERTPETYTYHFENTDYPEDIALLCLALVDKRVYPSFLGPKIPLFRRGEAVNEWVNQSLGDGSALDAGANVSHLAAELAVYLGANPVVFVGQDYAYGAEGVTHSKDAAYNEEKGKKAKEIIQAMPVIYVEGNDGTMVPSNRLWADFKLGLEMKIAAHPDTRFLNATEGGARIEGTECMPLSRVIQDYCLQSIPFRVNEFVSENKGKVSLSERKERLIDFIGSVEKHAESYRNLVHQAMMAKFDCKRMVRLAEKEDTQNRSILEQTYQKNVELYQLFLSDAMYRCFLQQMFFVYYYIISQLGAFDTPEKVTEIFKIQYNFFSHIGVVCQSVSVHLENAAEKLKNVLRKLESEQEEGAK</sequence>
<dbReference type="InterPro" id="IPR002826">
    <property type="entry name" value="MptE-like"/>
</dbReference>
<evidence type="ECO:0000313" key="4">
    <source>
        <dbReference type="Proteomes" id="UP000719942"/>
    </source>
</evidence>
<feature type="domain" description="Glycosyltransferase Maf N-terminal" evidence="2">
    <location>
        <begin position="45"/>
        <end position="164"/>
    </location>
</feature>
<dbReference type="Pfam" id="PF01973">
    <property type="entry name" value="MptE-like"/>
    <property type="match status" value="1"/>
</dbReference>
<dbReference type="InterPro" id="IPR045376">
    <property type="entry name" value="Maf_N"/>
</dbReference>
<protein>
    <submittedName>
        <fullName evidence="3">Motility associated factor glycosyltransferase family protein</fullName>
    </submittedName>
</protein>
<name>A0ABS7DML6_9FIRM</name>
<gene>
    <name evidence="3" type="ORF">J5W02_05920</name>
</gene>
<organism evidence="3 4">
    <name type="scientific">Caproiciproducens faecalis</name>
    <dbReference type="NCBI Taxonomy" id="2820301"/>
    <lineage>
        <taxon>Bacteria</taxon>
        <taxon>Bacillati</taxon>
        <taxon>Bacillota</taxon>
        <taxon>Clostridia</taxon>
        <taxon>Eubacteriales</taxon>
        <taxon>Acutalibacteraceae</taxon>
        <taxon>Caproiciproducens</taxon>
    </lineage>
</organism>
<dbReference type="EMBL" id="JAGFNZ010000002">
    <property type="protein sequence ID" value="MBW7572346.1"/>
    <property type="molecule type" value="Genomic_DNA"/>
</dbReference>
<comment type="caution">
    <text evidence="3">The sequence shown here is derived from an EMBL/GenBank/DDBJ whole genome shotgun (WGS) entry which is preliminary data.</text>
</comment>
<dbReference type="PANTHER" id="PTHR41786:SF1">
    <property type="entry name" value="6-HYDROXYMETHYLPTERIN DIPHOSPHOKINASE MPTE-LIKE DOMAIN-CONTAINING PROTEIN"/>
    <property type="match status" value="1"/>
</dbReference>
<proteinExistence type="predicted"/>
<keyword evidence="4" id="KW-1185">Reference proteome</keyword>
<dbReference type="Pfam" id="PF20157">
    <property type="entry name" value="Maf_flag10_N"/>
    <property type="match status" value="1"/>
</dbReference>
<evidence type="ECO:0000313" key="3">
    <source>
        <dbReference type="EMBL" id="MBW7572346.1"/>
    </source>
</evidence>
<reference evidence="3 4" key="1">
    <citation type="submission" date="2021-03" db="EMBL/GenBank/DDBJ databases">
        <title>Caproiciproducens sp. nov. isolated from feces of cow.</title>
        <authorList>
            <person name="Choi J.-Y."/>
        </authorList>
    </citation>
    <scope>NUCLEOTIDE SEQUENCE [LARGE SCALE GENOMIC DNA]</scope>
    <source>
        <strain evidence="3 4">AGMB10547</strain>
    </source>
</reference>
<dbReference type="RefSeq" id="WP_219964753.1">
    <property type="nucleotide sequence ID" value="NZ_JAGFNZ010000002.1"/>
</dbReference>